<evidence type="ECO:0000313" key="1">
    <source>
        <dbReference type="EMBL" id="CEK71260.1"/>
    </source>
</evidence>
<gene>
    <name evidence="1" type="primary">ORF77571</name>
</gene>
<proteinExistence type="predicted"/>
<dbReference type="EMBL" id="HACG01024395">
    <property type="protein sequence ID" value="CEK71260.1"/>
    <property type="molecule type" value="Transcribed_RNA"/>
</dbReference>
<dbReference type="AlphaFoldDB" id="A0A0B6ZU18"/>
<sequence length="75" mass="8623">IFVCNYIDIIHIMNSYKHTHMCYCMYAHTVTSCTRYKLPDEVKPTQVCHVATAQSSLMICDKVSTMVSKYTTGYC</sequence>
<reference evidence="1" key="1">
    <citation type="submission" date="2014-12" db="EMBL/GenBank/DDBJ databases">
        <title>Insight into the proteome of Arion vulgaris.</title>
        <authorList>
            <person name="Aradska J."/>
            <person name="Bulat T."/>
            <person name="Smidak R."/>
            <person name="Sarate P."/>
            <person name="Gangsoo J."/>
            <person name="Sialana F."/>
            <person name="Bilban M."/>
            <person name="Lubec G."/>
        </authorList>
    </citation>
    <scope>NUCLEOTIDE SEQUENCE</scope>
    <source>
        <tissue evidence="1">Skin</tissue>
    </source>
</reference>
<feature type="non-terminal residue" evidence="1">
    <location>
        <position position="1"/>
    </location>
</feature>
<name>A0A0B6ZU18_9EUPU</name>
<accession>A0A0B6ZU18</accession>
<protein>
    <submittedName>
        <fullName evidence="1">Uncharacterized protein</fullName>
    </submittedName>
</protein>
<organism evidence="1">
    <name type="scientific">Arion vulgaris</name>
    <dbReference type="NCBI Taxonomy" id="1028688"/>
    <lineage>
        <taxon>Eukaryota</taxon>
        <taxon>Metazoa</taxon>
        <taxon>Spiralia</taxon>
        <taxon>Lophotrochozoa</taxon>
        <taxon>Mollusca</taxon>
        <taxon>Gastropoda</taxon>
        <taxon>Heterobranchia</taxon>
        <taxon>Euthyneura</taxon>
        <taxon>Panpulmonata</taxon>
        <taxon>Eupulmonata</taxon>
        <taxon>Stylommatophora</taxon>
        <taxon>Helicina</taxon>
        <taxon>Arionoidea</taxon>
        <taxon>Arionidae</taxon>
        <taxon>Arion</taxon>
    </lineage>
</organism>